<dbReference type="FunFam" id="3.40.50.970:FF:000129">
    <property type="entry name" value="Transketolase"/>
    <property type="match status" value="1"/>
</dbReference>
<protein>
    <submittedName>
        <fullName evidence="5">Unannotated protein</fullName>
    </submittedName>
</protein>
<dbReference type="EMBL" id="CAEZSK010000032">
    <property type="protein sequence ID" value="CAB4536375.1"/>
    <property type="molecule type" value="Genomic_DNA"/>
</dbReference>
<dbReference type="Gene3D" id="3.40.50.920">
    <property type="match status" value="1"/>
</dbReference>
<dbReference type="PANTHER" id="PTHR43825:SF1">
    <property type="entry name" value="TRANSKETOLASE-LIKE PYRIMIDINE-BINDING DOMAIN-CONTAINING PROTEIN"/>
    <property type="match status" value="1"/>
</dbReference>
<accession>A0A6J6BC08</accession>
<dbReference type="InterPro" id="IPR005475">
    <property type="entry name" value="Transketolase-like_Pyr-bd"/>
</dbReference>
<dbReference type="InterPro" id="IPR051157">
    <property type="entry name" value="PDH/Transketolase"/>
</dbReference>
<organism evidence="5">
    <name type="scientific">freshwater metagenome</name>
    <dbReference type="NCBI Taxonomy" id="449393"/>
    <lineage>
        <taxon>unclassified sequences</taxon>
        <taxon>metagenomes</taxon>
        <taxon>ecological metagenomes</taxon>
    </lineage>
</organism>
<dbReference type="InterPro" id="IPR033248">
    <property type="entry name" value="Transketolase_C"/>
</dbReference>
<dbReference type="AlphaFoldDB" id="A0A6J6BC08"/>
<evidence type="ECO:0000259" key="4">
    <source>
        <dbReference type="SMART" id="SM00861"/>
    </source>
</evidence>
<comment type="cofactor">
    <cofactor evidence="1">
        <name>thiamine diphosphate</name>
        <dbReference type="ChEBI" id="CHEBI:58937"/>
    </cofactor>
</comment>
<proteinExistence type="inferred from homology"/>
<dbReference type="InterPro" id="IPR029061">
    <property type="entry name" value="THDP-binding"/>
</dbReference>
<evidence type="ECO:0000256" key="3">
    <source>
        <dbReference type="ARBA" id="ARBA00023052"/>
    </source>
</evidence>
<keyword evidence="3" id="KW-0786">Thiamine pyrophosphate</keyword>
<dbReference type="Gene3D" id="3.40.50.970">
    <property type="match status" value="1"/>
</dbReference>
<dbReference type="InterPro" id="IPR009014">
    <property type="entry name" value="Transketo_C/PFOR_II"/>
</dbReference>
<gene>
    <name evidence="5" type="ORF">UFOPK1419_00374</name>
</gene>
<dbReference type="SUPFAM" id="SSF52922">
    <property type="entry name" value="TK C-terminal domain-like"/>
    <property type="match status" value="1"/>
</dbReference>
<evidence type="ECO:0000256" key="1">
    <source>
        <dbReference type="ARBA" id="ARBA00001964"/>
    </source>
</evidence>
<reference evidence="5" key="1">
    <citation type="submission" date="2020-05" db="EMBL/GenBank/DDBJ databases">
        <authorList>
            <person name="Chiriac C."/>
            <person name="Salcher M."/>
            <person name="Ghai R."/>
            <person name="Kavagutti S V."/>
        </authorList>
    </citation>
    <scope>NUCLEOTIDE SEQUENCE</scope>
</reference>
<comment type="similarity">
    <text evidence="2">Belongs to the transketolase family.</text>
</comment>
<evidence type="ECO:0000256" key="2">
    <source>
        <dbReference type="ARBA" id="ARBA00007131"/>
    </source>
</evidence>
<name>A0A6J6BC08_9ZZZZ</name>
<evidence type="ECO:0000313" key="5">
    <source>
        <dbReference type="EMBL" id="CAB4536375.1"/>
    </source>
</evidence>
<dbReference type="PANTHER" id="PTHR43825">
    <property type="entry name" value="PYRUVATE DEHYDROGENASE E1 COMPONENT"/>
    <property type="match status" value="1"/>
</dbReference>
<dbReference type="Pfam" id="PF02779">
    <property type="entry name" value="Transket_pyr"/>
    <property type="match status" value="1"/>
</dbReference>
<sequence>MSENLEEFDNRIIFAKTLIALATENPKIVVVCNDSVGSSNLGEFRDLFPDRLIDVGIAEQNMVGVAAGLANAGFTPFVCAASPFLTGRALEQIKADVVYTRTNVKLCGMSPGVSYGELGPTHHSIEDIAWMRALDSLPIVLPADESQTKEAVAWAANTTGPVFMRIGRFKVPSVSQGQSPAFVPNKAMRIIDGNDITIIATGTLVSRAVAAAQKLKSEGISARVINLSTVSPLDTAEILLAAKETKAIITAEESVTRGGVGGAIAEFVVQNQLVAMKLLGTDTFAPTGSVSYLLEHYGLTADSIVASARELLKHGK</sequence>
<dbReference type="SMART" id="SM00861">
    <property type="entry name" value="Transket_pyr"/>
    <property type="match status" value="1"/>
</dbReference>
<dbReference type="SUPFAM" id="SSF52518">
    <property type="entry name" value="Thiamin diphosphate-binding fold (THDP-binding)"/>
    <property type="match status" value="1"/>
</dbReference>
<dbReference type="CDD" id="cd07033">
    <property type="entry name" value="TPP_PYR_DXS_TK_like"/>
    <property type="match status" value="1"/>
</dbReference>
<feature type="domain" description="Transketolase-like pyrimidine-binding" evidence="4">
    <location>
        <begin position="8"/>
        <end position="173"/>
    </location>
</feature>
<dbReference type="Pfam" id="PF02780">
    <property type="entry name" value="Transketolase_C"/>
    <property type="match status" value="1"/>
</dbReference>